<dbReference type="InterPro" id="IPR050272">
    <property type="entry name" value="Isochorismatase-like_hydrls"/>
</dbReference>
<dbReference type="OrthoDB" id="1157330at2"/>
<gene>
    <name evidence="3" type="ORF">SAMN05421733_103204</name>
</gene>
<dbReference type="GO" id="GO:0016787">
    <property type="term" value="F:hydrolase activity"/>
    <property type="evidence" value="ECO:0007669"/>
    <property type="project" value="UniProtKB-KW"/>
</dbReference>
<dbReference type="InterPro" id="IPR036380">
    <property type="entry name" value="Isochorismatase-like_sf"/>
</dbReference>
<keyword evidence="1" id="KW-0378">Hydrolase</keyword>
<dbReference type="SUPFAM" id="SSF52499">
    <property type="entry name" value="Isochorismatase-like hydrolases"/>
    <property type="match status" value="1"/>
</dbReference>
<dbReference type="PANTHER" id="PTHR43540">
    <property type="entry name" value="PEROXYUREIDOACRYLATE/UREIDOACRYLATE AMIDOHYDROLASE-RELATED"/>
    <property type="match status" value="1"/>
</dbReference>
<dbReference type="Pfam" id="PF00857">
    <property type="entry name" value="Isochorismatase"/>
    <property type="match status" value="1"/>
</dbReference>
<evidence type="ECO:0000313" key="4">
    <source>
        <dbReference type="Proteomes" id="UP000242501"/>
    </source>
</evidence>
<evidence type="ECO:0000256" key="1">
    <source>
        <dbReference type="ARBA" id="ARBA00022801"/>
    </source>
</evidence>
<accession>A0A1G6H4V1</accession>
<name>A0A1G6H4V1_9GAMM</name>
<keyword evidence="4" id="KW-1185">Reference proteome</keyword>
<dbReference type="EMBL" id="FMYL01000003">
    <property type="protein sequence ID" value="SDB88466.1"/>
    <property type="molecule type" value="Genomic_DNA"/>
</dbReference>
<dbReference type="RefSeq" id="WP_092747160.1">
    <property type="nucleotide sequence ID" value="NZ_FMYL01000003.1"/>
</dbReference>
<protein>
    <submittedName>
        <fullName evidence="3">Nicotinamidase-related amidase</fullName>
    </submittedName>
</protein>
<dbReference type="STRING" id="1219383.SAMN05421733_103204"/>
<evidence type="ECO:0000313" key="3">
    <source>
        <dbReference type="EMBL" id="SDB88466.1"/>
    </source>
</evidence>
<evidence type="ECO:0000259" key="2">
    <source>
        <dbReference type="Pfam" id="PF00857"/>
    </source>
</evidence>
<dbReference type="AlphaFoldDB" id="A0A1G6H4V1"/>
<proteinExistence type="predicted"/>
<dbReference type="PANTHER" id="PTHR43540:SF1">
    <property type="entry name" value="ISOCHORISMATASE HYDROLASE"/>
    <property type="match status" value="1"/>
</dbReference>
<dbReference type="Proteomes" id="UP000242501">
    <property type="component" value="Unassembled WGS sequence"/>
</dbReference>
<feature type="domain" description="Isochorismatase-like" evidence="2">
    <location>
        <begin position="4"/>
        <end position="174"/>
    </location>
</feature>
<dbReference type="Gene3D" id="3.40.50.850">
    <property type="entry name" value="Isochorismatase-like"/>
    <property type="match status" value="1"/>
</dbReference>
<sequence length="176" mass="19550">MSRALLIIDMQVFIEERIQAGVAFFPPNAIDNMVYVLHKFRENNVHVVHVMHETVEKGSFLHKEATSYPIISKFQSQAREPVFIKNTSSAFVSTDLADHLKQIQVDEIIVIGGVTGFCVNSTIRHGADLGFNMCVVKDATISFDLATDGLDAEIIHNTTISLLDADFAKVLSMQEV</sequence>
<organism evidence="3 4">
    <name type="scientific">Acinetobacter boissieri</name>
    <dbReference type="NCBI Taxonomy" id="1219383"/>
    <lineage>
        <taxon>Bacteria</taxon>
        <taxon>Pseudomonadati</taxon>
        <taxon>Pseudomonadota</taxon>
        <taxon>Gammaproteobacteria</taxon>
        <taxon>Moraxellales</taxon>
        <taxon>Moraxellaceae</taxon>
        <taxon>Acinetobacter</taxon>
    </lineage>
</organism>
<dbReference type="InterPro" id="IPR000868">
    <property type="entry name" value="Isochorismatase-like_dom"/>
</dbReference>
<reference evidence="4" key="1">
    <citation type="submission" date="2016-09" db="EMBL/GenBank/DDBJ databases">
        <authorList>
            <person name="Varghese N."/>
            <person name="Submissions S."/>
        </authorList>
    </citation>
    <scope>NUCLEOTIDE SEQUENCE [LARGE SCALE GENOMIC DNA]</scope>
    <source>
        <strain evidence="4">ANC 4422</strain>
    </source>
</reference>